<feature type="compositionally biased region" description="Low complexity" evidence="1">
    <location>
        <begin position="53"/>
        <end position="67"/>
    </location>
</feature>
<dbReference type="AlphaFoldDB" id="A0A7X2T9X7"/>
<comment type="caution">
    <text evidence="2">The sequence shown here is derived from an EMBL/GenBank/DDBJ whole genome shotgun (WGS) entry which is preliminary data.</text>
</comment>
<evidence type="ECO:0000313" key="2">
    <source>
        <dbReference type="EMBL" id="MSS19852.1"/>
    </source>
</evidence>
<reference evidence="2 3" key="1">
    <citation type="submission" date="2019-08" db="EMBL/GenBank/DDBJ databases">
        <title>In-depth cultivation of the pig gut microbiome towards novel bacterial diversity and tailored functional studies.</title>
        <authorList>
            <person name="Wylensek D."/>
            <person name="Hitch T.C.A."/>
            <person name="Clavel T."/>
        </authorList>
    </citation>
    <scope>NUCLEOTIDE SEQUENCE [LARGE SCALE GENOMIC DNA]</scope>
    <source>
        <strain evidence="2 3">RF-744-FAT-4</strain>
    </source>
</reference>
<dbReference type="RefSeq" id="WP_154576236.1">
    <property type="nucleotide sequence ID" value="NZ_VUMO01000006.1"/>
</dbReference>
<proteinExistence type="predicted"/>
<feature type="compositionally biased region" description="Polar residues" evidence="1">
    <location>
        <begin position="42"/>
        <end position="52"/>
    </location>
</feature>
<name>A0A7X2T9X7_9FIRM</name>
<protein>
    <submittedName>
        <fullName evidence="2">Uncharacterized protein</fullName>
    </submittedName>
</protein>
<dbReference type="EMBL" id="VUMO01000006">
    <property type="protein sequence ID" value="MSS19852.1"/>
    <property type="molecule type" value="Genomic_DNA"/>
</dbReference>
<gene>
    <name evidence="2" type="ORF">FYJ52_05480</name>
</gene>
<evidence type="ECO:0000256" key="1">
    <source>
        <dbReference type="SAM" id="MobiDB-lite"/>
    </source>
</evidence>
<organism evidence="2 3">
    <name type="scientific">Pseudoramibacter porci</name>
    <dbReference type="NCBI Taxonomy" id="2606631"/>
    <lineage>
        <taxon>Bacteria</taxon>
        <taxon>Bacillati</taxon>
        <taxon>Bacillota</taxon>
        <taxon>Clostridia</taxon>
        <taxon>Eubacteriales</taxon>
        <taxon>Eubacteriaceae</taxon>
        <taxon>Pseudoramibacter</taxon>
    </lineage>
</organism>
<sequence>MKRRAVVGIIVILIAAGVAGYGYWRTHPSSFSFNFSGTKGTHSPSVKVPSNQSAKKATTTSDTSSSSLNQMKDDAKAFYQLIYNKNYDQAEAYMTSDFAESLKQATDQNQSNEASVAKDISSYTTVDTPVSVSEPIVIAEDLEYQVTLKLSDDYEAKVGFRKSGKTYKVFSFSAQDPNMNNGGYAGSSQKGQ</sequence>
<dbReference type="Proteomes" id="UP000461754">
    <property type="component" value="Unassembled WGS sequence"/>
</dbReference>
<accession>A0A7X2T9X7</accession>
<evidence type="ECO:0000313" key="3">
    <source>
        <dbReference type="Proteomes" id="UP000461754"/>
    </source>
</evidence>
<keyword evidence="3" id="KW-1185">Reference proteome</keyword>
<feature type="region of interest" description="Disordered" evidence="1">
    <location>
        <begin position="42"/>
        <end position="68"/>
    </location>
</feature>